<evidence type="ECO:0000256" key="7">
    <source>
        <dbReference type="ARBA" id="ARBA00034808"/>
    </source>
</evidence>
<evidence type="ECO:0000313" key="12">
    <source>
        <dbReference type="EMBL" id="QGW29510.1"/>
    </source>
</evidence>
<reference evidence="12 13" key="1">
    <citation type="submission" date="2019-11" db="EMBL/GenBank/DDBJ databases">
        <authorList>
            <person name="Im W.T."/>
        </authorList>
    </citation>
    <scope>NUCLEOTIDE SEQUENCE [LARGE SCALE GENOMIC DNA]</scope>
    <source>
        <strain evidence="12 13">SB-02</strain>
    </source>
</reference>
<dbReference type="Pfam" id="PF00580">
    <property type="entry name" value="UvrD-helicase"/>
    <property type="match status" value="1"/>
</dbReference>
<dbReference type="AlphaFoldDB" id="A0A6I6GGJ6"/>
<dbReference type="Proteomes" id="UP000426027">
    <property type="component" value="Chromosome"/>
</dbReference>
<accession>A0A6I6GGJ6</accession>
<keyword evidence="2 9" id="KW-0378">Hydrolase</keyword>
<evidence type="ECO:0000259" key="10">
    <source>
        <dbReference type="PROSITE" id="PS51198"/>
    </source>
</evidence>
<dbReference type="InterPro" id="IPR014016">
    <property type="entry name" value="UvrD-like_ATP-bd"/>
</dbReference>
<evidence type="ECO:0000256" key="6">
    <source>
        <dbReference type="ARBA" id="ARBA00034617"/>
    </source>
</evidence>
<dbReference type="EC" id="5.6.2.4" evidence="7"/>
<keyword evidence="1 9" id="KW-0547">Nucleotide-binding</keyword>
<dbReference type="InterPro" id="IPR014017">
    <property type="entry name" value="DNA_helicase_UvrD-like_C"/>
</dbReference>
<dbReference type="PROSITE" id="PS51198">
    <property type="entry name" value="UVRD_HELICASE_ATP_BIND"/>
    <property type="match status" value="1"/>
</dbReference>
<gene>
    <name evidence="12" type="ORF">GLV81_16585</name>
</gene>
<evidence type="ECO:0000313" key="13">
    <source>
        <dbReference type="Proteomes" id="UP000426027"/>
    </source>
</evidence>
<dbReference type="PANTHER" id="PTHR11070">
    <property type="entry name" value="UVRD / RECB / PCRA DNA HELICASE FAMILY MEMBER"/>
    <property type="match status" value="1"/>
</dbReference>
<dbReference type="Gene3D" id="3.40.50.300">
    <property type="entry name" value="P-loop containing nucleotide triphosphate hydrolases"/>
    <property type="match status" value="3"/>
</dbReference>
<keyword evidence="3 9" id="KW-0347">Helicase</keyword>
<dbReference type="Pfam" id="PF12705">
    <property type="entry name" value="PDDEXK_1"/>
    <property type="match status" value="1"/>
</dbReference>
<dbReference type="GO" id="GO:0005829">
    <property type="term" value="C:cytosol"/>
    <property type="evidence" value="ECO:0007669"/>
    <property type="project" value="TreeGrafter"/>
</dbReference>
<dbReference type="PROSITE" id="PS51217">
    <property type="entry name" value="UVRD_HELICASE_CTER"/>
    <property type="match status" value="1"/>
</dbReference>
<keyword evidence="13" id="KW-1185">Reference proteome</keyword>
<feature type="domain" description="UvrD-like helicase ATP-binding" evidence="10">
    <location>
        <begin position="1"/>
        <end position="472"/>
    </location>
</feature>
<dbReference type="InterPro" id="IPR000212">
    <property type="entry name" value="DNA_helicase_UvrD/REP"/>
</dbReference>
<evidence type="ECO:0000259" key="11">
    <source>
        <dbReference type="PROSITE" id="PS51217"/>
    </source>
</evidence>
<evidence type="ECO:0000256" key="3">
    <source>
        <dbReference type="ARBA" id="ARBA00022806"/>
    </source>
</evidence>
<organism evidence="12 13">
    <name type="scientific">Phnomibacter ginsenosidimutans</name>
    <dbReference type="NCBI Taxonomy" id="2676868"/>
    <lineage>
        <taxon>Bacteria</taxon>
        <taxon>Pseudomonadati</taxon>
        <taxon>Bacteroidota</taxon>
        <taxon>Chitinophagia</taxon>
        <taxon>Chitinophagales</taxon>
        <taxon>Chitinophagaceae</taxon>
        <taxon>Phnomibacter</taxon>
    </lineage>
</organism>
<dbReference type="GO" id="GO:0003677">
    <property type="term" value="F:DNA binding"/>
    <property type="evidence" value="ECO:0007669"/>
    <property type="project" value="InterPro"/>
</dbReference>
<dbReference type="InterPro" id="IPR027417">
    <property type="entry name" value="P-loop_NTPase"/>
</dbReference>
<dbReference type="GO" id="GO:0005524">
    <property type="term" value="F:ATP binding"/>
    <property type="evidence" value="ECO:0007669"/>
    <property type="project" value="UniProtKB-UniRule"/>
</dbReference>
<feature type="binding site" evidence="9">
    <location>
        <begin position="14"/>
        <end position="21"/>
    </location>
    <ligand>
        <name>ATP</name>
        <dbReference type="ChEBI" id="CHEBI:30616"/>
    </ligand>
</feature>
<feature type="domain" description="UvrD-like helicase C-terminal" evidence="11">
    <location>
        <begin position="487"/>
        <end position="762"/>
    </location>
</feature>
<evidence type="ECO:0000256" key="2">
    <source>
        <dbReference type="ARBA" id="ARBA00022801"/>
    </source>
</evidence>
<dbReference type="Pfam" id="PF13361">
    <property type="entry name" value="UvrD_C"/>
    <property type="match status" value="2"/>
</dbReference>
<dbReference type="KEGG" id="fls:GLV81_16585"/>
<comment type="catalytic activity">
    <reaction evidence="6">
        <text>Couples ATP hydrolysis with the unwinding of duplex DNA by translocating in the 3'-5' direction.</text>
        <dbReference type="EC" id="5.6.2.4"/>
    </reaction>
</comment>
<evidence type="ECO:0000256" key="8">
    <source>
        <dbReference type="ARBA" id="ARBA00048988"/>
    </source>
</evidence>
<evidence type="ECO:0000256" key="5">
    <source>
        <dbReference type="ARBA" id="ARBA00023235"/>
    </source>
</evidence>
<proteinExistence type="predicted"/>
<dbReference type="SUPFAM" id="SSF52540">
    <property type="entry name" value="P-loop containing nucleoside triphosphate hydrolases"/>
    <property type="match status" value="1"/>
</dbReference>
<dbReference type="Gene3D" id="1.10.3170.10">
    <property type="entry name" value="Recbcd, chain B, domain 2"/>
    <property type="match status" value="1"/>
</dbReference>
<dbReference type="InterPro" id="IPR038726">
    <property type="entry name" value="PDDEXK_AddAB-type"/>
</dbReference>
<protein>
    <recommendedName>
        <fullName evidence="7">DNA 3'-5' helicase</fullName>
        <ecNumber evidence="7">5.6.2.4</ecNumber>
    </recommendedName>
</protein>
<comment type="catalytic activity">
    <reaction evidence="8">
        <text>ATP + H2O = ADP + phosphate + H(+)</text>
        <dbReference type="Rhea" id="RHEA:13065"/>
        <dbReference type="ChEBI" id="CHEBI:15377"/>
        <dbReference type="ChEBI" id="CHEBI:15378"/>
        <dbReference type="ChEBI" id="CHEBI:30616"/>
        <dbReference type="ChEBI" id="CHEBI:43474"/>
        <dbReference type="ChEBI" id="CHEBI:456216"/>
        <dbReference type="EC" id="5.6.2.4"/>
    </reaction>
</comment>
<dbReference type="EMBL" id="CP046566">
    <property type="protein sequence ID" value="QGW29510.1"/>
    <property type="molecule type" value="Genomic_DNA"/>
</dbReference>
<evidence type="ECO:0000256" key="4">
    <source>
        <dbReference type="ARBA" id="ARBA00022840"/>
    </source>
</evidence>
<keyword evidence="5" id="KW-0413">Isomerase</keyword>
<dbReference type="PANTHER" id="PTHR11070:SF67">
    <property type="entry name" value="DNA 3'-5' HELICASE"/>
    <property type="match status" value="1"/>
</dbReference>
<dbReference type="Gene3D" id="1.10.486.10">
    <property type="entry name" value="PCRA, domain 4"/>
    <property type="match status" value="1"/>
</dbReference>
<dbReference type="GO" id="GO:0016787">
    <property type="term" value="F:hydrolase activity"/>
    <property type="evidence" value="ECO:0007669"/>
    <property type="project" value="UniProtKB-UniRule"/>
</dbReference>
<evidence type="ECO:0000256" key="1">
    <source>
        <dbReference type="ARBA" id="ARBA00022741"/>
    </source>
</evidence>
<evidence type="ECO:0000256" key="9">
    <source>
        <dbReference type="PROSITE-ProRule" id="PRU00560"/>
    </source>
</evidence>
<dbReference type="GO" id="GO:0000725">
    <property type="term" value="P:recombinational repair"/>
    <property type="evidence" value="ECO:0007669"/>
    <property type="project" value="TreeGrafter"/>
</dbReference>
<sequence length="1096" mass="124956">MSATNRSSFDIYKASAGSGKTFSLTLHYLQLVLQQPHLYKRILAVTFTNKATAEMKERILHVLRWLATGHEKAKPYEQALLTQLPNLDAPAIAAQATKVYQLILHDYSRFSITTIDAFVQRIIRSFAWELGIDGGFKLQLSQDLVKEDLAERLYLRLDDDKDLQDWVIGIAKERLEEGKRWDFRQDMLRLANELFKEKFKSFEEAMAQFDDEQVQAAFAALNKQVQATIQGIEKRWSETGKAVVDAVAAAGLDREDFHYGKSGFINYFFKAAEGQLTAPSTRVQEVADNPDKMAPKKADAATRQRIAELQPVIERRLQQLMGWYEEDVVPYTTAKAIRQNLGMLRLMRVFAEELAAYRKDNNALLISDTHHLLRELTKDTNASFIYEKTGHRYQHYLIDEFQDTSSFQWDNFLPLLTETLAQGNYNLIVGDVKQAIYRWRNGDWRLLLSTVQHQLQAFRPQVKTLQDNYRSTTQIIHFNNLLFHLAPQLLQASLSAEIAAAPAATRQLLTAKGYDSIFNDAYADSFQQIPASAADNGYVSMQYVVLQEDMNYTDEVLPLLYNQIQELLKEGYRPSDLSILTRTNSEARTIVEFLVAMQNANAIPFGVISGDALMLKNNQAIQMLLCALRWLNNPKHTIALAQLRQLIYLQNGAATNRLEVFASNGDNAVLPYELQHNASALKQLPLLELINQLIILFELSTVPKHAAYLLAFTDKVQEWLRYGDAGLQEFLLYWDEDGHKSSLPATATENSVEVVTIHKSKGLAYNIVLMPFLDWDILPKGGPMAPTLWTDNSQTDFNSISMVPVQYKKELALSAFAEAYYEELVLTAMDNLNVLYVAFTRAKQRLYGWAPAKEKATKTKDSFPYKNVGELMRTVAESQTPLSSADYVDVRNGWSKDVQQWTVGKIVAVKEKKEPATPTQQDPLLFTNWRNVLSVRSAGIDVKDGEEQSLPRKQGVLLHELLSKLSHPNELPDALQRLRREGWVDDYQQVKLEQTLTDMLNMDALQPWHSGQYKRLAERNMLTADRQLRRPDLVLYNQDSCLVYDFKFTAADDQKEKHQQQVQAYMEQLSAMGFKQVSGFVIYGLEKKSVNVNARA</sequence>
<dbReference type="RefSeq" id="WP_157479862.1">
    <property type="nucleotide sequence ID" value="NZ_CP046566.1"/>
</dbReference>
<name>A0A6I6GGJ6_9BACT</name>
<keyword evidence="4 9" id="KW-0067">ATP-binding</keyword>
<dbReference type="GO" id="GO:0043138">
    <property type="term" value="F:3'-5' DNA helicase activity"/>
    <property type="evidence" value="ECO:0007669"/>
    <property type="project" value="UniProtKB-EC"/>
</dbReference>